<evidence type="ECO:0000313" key="2">
    <source>
        <dbReference type="EMBL" id="WAX56400.1"/>
    </source>
</evidence>
<accession>A0ABY7JXI7</accession>
<evidence type="ECO:0000313" key="3">
    <source>
        <dbReference type="Proteomes" id="UP001164693"/>
    </source>
</evidence>
<dbReference type="SUPFAM" id="SSF82549">
    <property type="entry name" value="DAK1/DegV-like"/>
    <property type="match status" value="1"/>
</dbReference>
<proteinExistence type="predicted"/>
<gene>
    <name evidence="2" type="ORF">M6B22_17950</name>
</gene>
<reference evidence="2" key="1">
    <citation type="submission" date="2022-05" db="EMBL/GenBank/DDBJ databases">
        <title>Jatrophihabitans sp. SB3-54 whole genome sequence.</title>
        <authorList>
            <person name="Suh M.K."/>
            <person name="Eom M.K."/>
            <person name="Kim J.S."/>
            <person name="Kim H.S."/>
            <person name="Do H.E."/>
            <person name="Shin Y.K."/>
            <person name="Lee J.-S."/>
        </authorList>
    </citation>
    <scope>NUCLEOTIDE SEQUENCE</scope>
    <source>
        <strain evidence="2">SB3-54</strain>
    </source>
</reference>
<sequence length="282" mass="29239">MGEQVAIVTDSTAHLPADVVDELNIHVVPLRVRLGTRTAVDGVDITPAEVTRALRAKQSVTTSRPNPSEFATEYQKLLDAGATRIVSVHLAAALSGTWESATLAAQDFGHGVVRVVDSRSTAMALGFAVMAAAQEAAAGALAAQVQQAATETVDRTRTLFYVDTLEYLRRGGRIGTAAALLATSLSVKPLLQMVEGRVVALEKVRTSAKAIARLVELAAEAAGTGPVDLAVHHLDAPARADAVAAALRAAIPAVRELYVAELGAVVGAHLGPGVIGTVVVRR</sequence>
<dbReference type="PANTHER" id="PTHR33434">
    <property type="entry name" value="DEGV DOMAIN-CONTAINING PROTEIN DR_1986-RELATED"/>
    <property type="match status" value="1"/>
</dbReference>
<evidence type="ECO:0000256" key="1">
    <source>
        <dbReference type="ARBA" id="ARBA00023121"/>
    </source>
</evidence>
<dbReference type="RefSeq" id="WP_269442933.1">
    <property type="nucleotide sequence ID" value="NZ_CP097463.1"/>
</dbReference>
<dbReference type="PROSITE" id="PS51482">
    <property type="entry name" value="DEGV"/>
    <property type="match status" value="1"/>
</dbReference>
<organism evidence="2 3">
    <name type="scientific">Jatrophihabitans cynanchi</name>
    <dbReference type="NCBI Taxonomy" id="2944128"/>
    <lineage>
        <taxon>Bacteria</taxon>
        <taxon>Bacillati</taxon>
        <taxon>Actinomycetota</taxon>
        <taxon>Actinomycetes</taxon>
        <taxon>Jatrophihabitantales</taxon>
        <taxon>Jatrophihabitantaceae</taxon>
        <taxon>Jatrophihabitans</taxon>
    </lineage>
</organism>
<dbReference type="InterPro" id="IPR043168">
    <property type="entry name" value="DegV_C"/>
</dbReference>
<dbReference type="EMBL" id="CP097463">
    <property type="protein sequence ID" value="WAX56400.1"/>
    <property type="molecule type" value="Genomic_DNA"/>
</dbReference>
<dbReference type="NCBIfam" id="TIGR00762">
    <property type="entry name" value="DegV"/>
    <property type="match status" value="1"/>
</dbReference>
<dbReference type="Proteomes" id="UP001164693">
    <property type="component" value="Chromosome"/>
</dbReference>
<dbReference type="InterPro" id="IPR050270">
    <property type="entry name" value="DegV_domain_contain"/>
</dbReference>
<keyword evidence="3" id="KW-1185">Reference proteome</keyword>
<dbReference type="Pfam" id="PF02645">
    <property type="entry name" value="DegV"/>
    <property type="match status" value="1"/>
</dbReference>
<dbReference type="Gene3D" id="3.40.50.10170">
    <property type="match status" value="1"/>
</dbReference>
<dbReference type="InterPro" id="IPR003797">
    <property type="entry name" value="DegV"/>
</dbReference>
<dbReference type="PANTHER" id="PTHR33434:SF2">
    <property type="entry name" value="FATTY ACID-BINDING PROTEIN TM_1468"/>
    <property type="match status" value="1"/>
</dbReference>
<name>A0ABY7JXI7_9ACTN</name>
<dbReference type="Gene3D" id="3.30.1180.10">
    <property type="match status" value="1"/>
</dbReference>
<keyword evidence="1" id="KW-0446">Lipid-binding</keyword>
<protein>
    <submittedName>
        <fullName evidence="2">DegV family protein</fullName>
    </submittedName>
</protein>